<evidence type="ECO:0000256" key="3">
    <source>
        <dbReference type="SAM" id="MobiDB-lite"/>
    </source>
</evidence>
<dbReference type="InterPro" id="IPR039537">
    <property type="entry name" value="Retrotran_Ty1/copia-like"/>
</dbReference>
<evidence type="ECO:0000256" key="1">
    <source>
        <dbReference type="ARBA" id="ARBA00022723"/>
    </source>
</evidence>
<reference evidence="5" key="1">
    <citation type="journal article" date="2022" name="Int. J. Mol. Sci.">
        <title>Draft Genome of Tanacetum Coccineum: Genomic Comparison of Closely Related Tanacetum-Family Plants.</title>
        <authorList>
            <person name="Yamashiro T."/>
            <person name="Shiraishi A."/>
            <person name="Nakayama K."/>
            <person name="Satake H."/>
        </authorList>
    </citation>
    <scope>NUCLEOTIDE SEQUENCE</scope>
</reference>
<organism evidence="5 6">
    <name type="scientific">Tanacetum coccineum</name>
    <dbReference type="NCBI Taxonomy" id="301880"/>
    <lineage>
        <taxon>Eukaryota</taxon>
        <taxon>Viridiplantae</taxon>
        <taxon>Streptophyta</taxon>
        <taxon>Embryophyta</taxon>
        <taxon>Tracheophyta</taxon>
        <taxon>Spermatophyta</taxon>
        <taxon>Magnoliopsida</taxon>
        <taxon>eudicotyledons</taxon>
        <taxon>Gunneridae</taxon>
        <taxon>Pentapetalae</taxon>
        <taxon>asterids</taxon>
        <taxon>campanulids</taxon>
        <taxon>Asterales</taxon>
        <taxon>Asteraceae</taxon>
        <taxon>Asteroideae</taxon>
        <taxon>Anthemideae</taxon>
        <taxon>Anthemidinae</taxon>
        <taxon>Tanacetum</taxon>
    </lineage>
</organism>
<name>A0ABQ4WEV6_9ASTR</name>
<gene>
    <name evidence="5" type="ORF">Tco_0624730</name>
</gene>
<evidence type="ECO:0000259" key="4">
    <source>
        <dbReference type="PROSITE" id="PS50994"/>
    </source>
</evidence>
<dbReference type="InterPro" id="IPR013103">
    <property type="entry name" value="RVT_2"/>
</dbReference>
<dbReference type="PANTHER" id="PTHR42648">
    <property type="entry name" value="TRANSPOSASE, PUTATIVE-RELATED"/>
    <property type="match status" value="1"/>
</dbReference>
<evidence type="ECO:0000313" key="6">
    <source>
        <dbReference type="Proteomes" id="UP001151760"/>
    </source>
</evidence>
<dbReference type="InterPro" id="IPR001584">
    <property type="entry name" value="Integrase_cat-core"/>
</dbReference>
<proteinExistence type="predicted"/>
<accession>A0ABQ4WEV6</accession>
<keyword evidence="6" id="KW-1185">Reference proteome</keyword>
<feature type="compositionally biased region" description="Polar residues" evidence="3">
    <location>
        <begin position="481"/>
        <end position="498"/>
    </location>
</feature>
<sequence length="518" mass="59094">MAVNEDSWFEAMQDEIHEFDRLKVWELVPRLDYVMVIGLKWIYKVKLDEYGDVLKNKARLVAKGYRQEEGLDFEESFAPVARIKAIRIFIANAAIKNIIIYQMDVKTAFLNGDLQEEVFVSQPEGFEDPDNPTHVYRLKKALYGLKQAPRAWYDTLSKFLLANNFFKGVVDPTVIQGIHYEDGNPARAYIKQALGNSRSSFYVKTSERRCHNCWSYNEDELKIVFETERSSPGEEQHERHGNAHRNTRCRTFTIVGNSCLLTRIASANIVPPKQTAFHSVETQKPELKVNSRKPKNVKNIGYPDCSLLDSGITILQELWGMVTISWETLLSQGYTTSRGLDITCFLLTLHEFYENVGISNQTTVAFTPQQNGIVKRRNRTLIEVARTMLVFSIAPLFLWAEAINTACYTQNRLIIRCRYNKNPYELMQDKKLDLSFFHVFGALCYPTNDNDDLGKLDAKVDIVQEAAALRAAILADSPMSTSIHQDAPSSSTPSTQEQCPKISQGFEESPETPIFHDD</sequence>
<comment type="caution">
    <text evidence="5">The sequence shown here is derived from an EMBL/GenBank/DDBJ whole genome shotgun (WGS) entry which is preliminary data.</text>
</comment>
<feature type="domain" description="Integrase catalytic" evidence="4">
    <location>
        <begin position="334"/>
        <end position="431"/>
    </location>
</feature>
<keyword evidence="2" id="KW-0378">Hydrolase</keyword>
<dbReference type="InterPro" id="IPR043502">
    <property type="entry name" value="DNA/RNA_pol_sf"/>
</dbReference>
<protein>
    <submittedName>
        <fullName evidence="5">Retrovirus-related pol polyprotein from transposon TNT 1-94</fullName>
    </submittedName>
</protein>
<dbReference type="Proteomes" id="UP001151760">
    <property type="component" value="Unassembled WGS sequence"/>
</dbReference>
<evidence type="ECO:0000256" key="2">
    <source>
        <dbReference type="ARBA" id="ARBA00022801"/>
    </source>
</evidence>
<dbReference type="InterPro" id="IPR036397">
    <property type="entry name" value="RNaseH_sf"/>
</dbReference>
<dbReference type="SUPFAM" id="SSF56672">
    <property type="entry name" value="DNA/RNA polymerases"/>
    <property type="match status" value="1"/>
</dbReference>
<dbReference type="EMBL" id="BQNB010008580">
    <property type="protein sequence ID" value="GJS51368.1"/>
    <property type="molecule type" value="Genomic_DNA"/>
</dbReference>
<evidence type="ECO:0000313" key="5">
    <source>
        <dbReference type="EMBL" id="GJS51368.1"/>
    </source>
</evidence>
<dbReference type="Pfam" id="PF07727">
    <property type="entry name" value="RVT_2"/>
    <property type="match status" value="1"/>
</dbReference>
<dbReference type="Gene3D" id="3.30.420.10">
    <property type="entry name" value="Ribonuclease H-like superfamily/Ribonuclease H"/>
    <property type="match status" value="1"/>
</dbReference>
<dbReference type="PANTHER" id="PTHR42648:SF32">
    <property type="entry name" value="RIBONUCLEASE H-LIKE DOMAIN, GAG-PRE-INTEGRASE DOMAIN PROTEIN-RELATED"/>
    <property type="match status" value="1"/>
</dbReference>
<dbReference type="SUPFAM" id="SSF53098">
    <property type="entry name" value="Ribonuclease H-like"/>
    <property type="match status" value="1"/>
</dbReference>
<keyword evidence="1" id="KW-0479">Metal-binding</keyword>
<dbReference type="PROSITE" id="PS50994">
    <property type="entry name" value="INTEGRASE"/>
    <property type="match status" value="1"/>
</dbReference>
<feature type="region of interest" description="Disordered" evidence="3">
    <location>
        <begin position="481"/>
        <end position="518"/>
    </location>
</feature>
<reference evidence="5" key="2">
    <citation type="submission" date="2022-01" db="EMBL/GenBank/DDBJ databases">
        <authorList>
            <person name="Yamashiro T."/>
            <person name="Shiraishi A."/>
            <person name="Satake H."/>
            <person name="Nakayama K."/>
        </authorList>
    </citation>
    <scope>NUCLEOTIDE SEQUENCE</scope>
</reference>
<dbReference type="InterPro" id="IPR012337">
    <property type="entry name" value="RNaseH-like_sf"/>
</dbReference>